<dbReference type="InterPro" id="IPR013563">
    <property type="entry name" value="Oligopep_ABC_C"/>
</dbReference>
<dbReference type="EMBL" id="JBDXSU010000001">
    <property type="protein sequence ID" value="MFB5188860.1"/>
    <property type="molecule type" value="Genomic_DNA"/>
</dbReference>
<dbReference type="NCBIfam" id="TIGR01727">
    <property type="entry name" value="oligo_HPY"/>
    <property type="match status" value="1"/>
</dbReference>
<sequence>MAEPLLAIRDLRTYFISKDAEVHAVDGIDIDVERGQIVCIVGESGCGKSMTSLSIMRLVPKPHGKIVTGQIIFDGEDLLRLKDAKMADVRGNDISMIFQEPMTSLNPVLTIGEQIGEVLIRHRGLNKRQALEQSIEILKFVGVPRANEIIREYPHQLSGGLRQRVMIAMAMVCKPKLLIADEPTTALDVTIQAQVLELMKKMREETGTAIILITHDLGVVADMADHVVVMYAGQVVESVHADIIFDTPKHPYTRALLDSIPSLEEEKDVLYSIPGTVPNAANFPQGCRFAQRCPMAQDSCFVTMPELREVEQGHFVRCDLI</sequence>
<keyword evidence="5" id="KW-0547">Nucleotide-binding</keyword>
<dbReference type="PANTHER" id="PTHR43297:SF2">
    <property type="entry name" value="DIPEPTIDE TRANSPORT ATP-BINDING PROTEIN DPPD"/>
    <property type="match status" value="1"/>
</dbReference>
<dbReference type="InterPro" id="IPR003439">
    <property type="entry name" value="ABC_transporter-like_ATP-bd"/>
</dbReference>
<dbReference type="PROSITE" id="PS50893">
    <property type="entry name" value="ABC_TRANSPORTER_2"/>
    <property type="match status" value="1"/>
</dbReference>
<proteinExistence type="inferred from homology"/>
<evidence type="ECO:0000256" key="7">
    <source>
        <dbReference type="ARBA" id="ARBA00023136"/>
    </source>
</evidence>
<evidence type="ECO:0000256" key="6">
    <source>
        <dbReference type="ARBA" id="ARBA00022840"/>
    </source>
</evidence>
<name>A0ABV5A996_9BACL</name>
<evidence type="ECO:0000256" key="4">
    <source>
        <dbReference type="ARBA" id="ARBA00022475"/>
    </source>
</evidence>
<dbReference type="RefSeq" id="WP_275475692.1">
    <property type="nucleotide sequence ID" value="NZ_CP162940.1"/>
</dbReference>
<dbReference type="InterPro" id="IPR003593">
    <property type="entry name" value="AAA+_ATPase"/>
</dbReference>
<keyword evidence="7" id="KW-0472">Membrane</keyword>
<evidence type="ECO:0000256" key="5">
    <source>
        <dbReference type="ARBA" id="ARBA00022741"/>
    </source>
</evidence>
<evidence type="ECO:0000256" key="2">
    <source>
        <dbReference type="ARBA" id="ARBA00005417"/>
    </source>
</evidence>
<evidence type="ECO:0000313" key="9">
    <source>
        <dbReference type="EMBL" id="MFB5188860.1"/>
    </source>
</evidence>
<keyword evidence="6 9" id="KW-0067">ATP-binding</keyword>
<comment type="caution">
    <text evidence="9">The sequence shown here is derived from an EMBL/GenBank/DDBJ whole genome shotgun (WGS) entry which is preliminary data.</text>
</comment>
<protein>
    <submittedName>
        <fullName evidence="9">ABC transporter ATP-binding protein</fullName>
    </submittedName>
</protein>
<dbReference type="InterPro" id="IPR050388">
    <property type="entry name" value="ABC_Ni/Peptide_Import"/>
</dbReference>
<dbReference type="PANTHER" id="PTHR43297">
    <property type="entry name" value="OLIGOPEPTIDE TRANSPORT ATP-BINDING PROTEIN APPD"/>
    <property type="match status" value="1"/>
</dbReference>
<evidence type="ECO:0000259" key="8">
    <source>
        <dbReference type="PROSITE" id="PS50893"/>
    </source>
</evidence>
<evidence type="ECO:0000313" key="10">
    <source>
        <dbReference type="Proteomes" id="UP001579974"/>
    </source>
</evidence>
<keyword evidence="4" id="KW-1003">Cell membrane</keyword>
<comment type="similarity">
    <text evidence="2">Belongs to the ABC transporter superfamily.</text>
</comment>
<evidence type="ECO:0000256" key="1">
    <source>
        <dbReference type="ARBA" id="ARBA00004202"/>
    </source>
</evidence>
<dbReference type="Proteomes" id="UP001579974">
    <property type="component" value="Unassembled WGS sequence"/>
</dbReference>
<keyword evidence="3" id="KW-0813">Transport</keyword>
<organism evidence="9 10">
    <name type="scientific">Alicyclobacillus fastidiosus</name>
    <dbReference type="NCBI Taxonomy" id="392011"/>
    <lineage>
        <taxon>Bacteria</taxon>
        <taxon>Bacillati</taxon>
        <taxon>Bacillota</taxon>
        <taxon>Bacilli</taxon>
        <taxon>Bacillales</taxon>
        <taxon>Alicyclobacillaceae</taxon>
        <taxon>Alicyclobacillus</taxon>
    </lineage>
</organism>
<dbReference type="Gene3D" id="3.40.50.300">
    <property type="entry name" value="P-loop containing nucleotide triphosphate hydrolases"/>
    <property type="match status" value="1"/>
</dbReference>
<accession>A0ABV5A996</accession>
<dbReference type="Pfam" id="PF08352">
    <property type="entry name" value="oligo_HPY"/>
    <property type="match status" value="1"/>
</dbReference>
<evidence type="ECO:0000256" key="3">
    <source>
        <dbReference type="ARBA" id="ARBA00022448"/>
    </source>
</evidence>
<comment type="subcellular location">
    <subcellularLocation>
        <location evidence="1">Cell membrane</location>
        <topology evidence="1">Peripheral membrane protein</topology>
    </subcellularLocation>
</comment>
<reference evidence="9 10" key="1">
    <citation type="journal article" date="2024" name="Int. J. Mol. Sci.">
        <title>Exploration of Alicyclobacillus spp. Genome in Search of Antibiotic Resistance.</title>
        <authorList>
            <person name="Bucka-Kolendo J."/>
            <person name="Kiousi D.E."/>
            <person name="Dekowska A."/>
            <person name="Mikolajczuk-Szczyrba A."/>
            <person name="Karadedos D.M."/>
            <person name="Michael P."/>
            <person name="Galanis A."/>
            <person name="Sokolowska B."/>
        </authorList>
    </citation>
    <scope>NUCLEOTIDE SEQUENCE [LARGE SCALE GENOMIC DNA]</scope>
    <source>
        <strain evidence="9 10">KKP 3000</strain>
    </source>
</reference>
<dbReference type="Pfam" id="PF00005">
    <property type="entry name" value="ABC_tran"/>
    <property type="match status" value="1"/>
</dbReference>
<dbReference type="SMART" id="SM00382">
    <property type="entry name" value="AAA"/>
    <property type="match status" value="1"/>
</dbReference>
<keyword evidence="10" id="KW-1185">Reference proteome</keyword>
<dbReference type="SUPFAM" id="SSF52540">
    <property type="entry name" value="P-loop containing nucleoside triphosphate hydrolases"/>
    <property type="match status" value="1"/>
</dbReference>
<feature type="domain" description="ABC transporter" evidence="8">
    <location>
        <begin position="6"/>
        <end position="257"/>
    </location>
</feature>
<dbReference type="InterPro" id="IPR027417">
    <property type="entry name" value="P-loop_NTPase"/>
</dbReference>
<dbReference type="GO" id="GO:0005524">
    <property type="term" value="F:ATP binding"/>
    <property type="evidence" value="ECO:0007669"/>
    <property type="project" value="UniProtKB-KW"/>
</dbReference>
<dbReference type="CDD" id="cd03257">
    <property type="entry name" value="ABC_NikE_OppD_transporters"/>
    <property type="match status" value="1"/>
</dbReference>
<gene>
    <name evidence="9" type="ORF">KKP3000_001294</name>
</gene>